<dbReference type="RefSeq" id="WP_278018035.1">
    <property type="nucleotide sequence ID" value="NZ_JARRRY010000002.1"/>
</dbReference>
<name>A0ABT6H4K3_9BACI</name>
<evidence type="ECO:0008006" key="4">
    <source>
        <dbReference type="Google" id="ProtNLM"/>
    </source>
</evidence>
<protein>
    <recommendedName>
        <fullName evidence="4">DUF3139 domain-containing protein</fullName>
    </recommendedName>
</protein>
<proteinExistence type="predicted"/>
<dbReference type="Proteomes" id="UP001218246">
    <property type="component" value="Unassembled WGS sequence"/>
</dbReference>
<organism evidence="2 3">
    <name type="scientific">Ectobacillus antri</name>
    <dbReference type="NCBI Taxonomy" id="2486280"/>
    <lineage>
        <taxon>Bacteria</taxon>
        <taxon>Bacillati</taxon>
        <taxon>Bacillota</taxon>
        <taxon>Bacilli</taxon>
        <taxon>Bacillales</taxon>
        <taxon>Bacillaceae</taxon>
        <taxon>Ectobacillus</taxon>
    </lineage>
</organism>
<evidence type="ECO:0000313" key="2">
    <source>
        <dbReference type="EMBL" id="MDG5753649.1"/>
    </source>
</evidence>
<keyword evidence="1" id="KW-1133">Transmembrane helix</keyword>
<keyword evidence="1" id="KW-0812">Transmembrane</keyword>
<accession>A0ABT6H4K3</accession>
<evidence type="ECO:0000256" key="1">
    <source>
        <dbReference type="SAM" id="Phobius"/>
    </source>
</evidence>
<keyword evidence="1" id="KW-0472">Membrane</keyword>
<dbReference type="EMBL" id="JARULN010000003">
    <property type="protein sequence ID" value="MDG5753649.1"/>
    <property type="molecule type" value="Genomic_DNA"/>
</dbReference>
<comment type="caution">
    <text evidence="2">The sequence shown here is derived from an EMBL/GenBank/DDBJ whole genome shotgun (WGS) entry which is preliminary data.</text>
</comment>
<reference evidence="2 3" key="1">
    <citation type="submission" date="2023-04" db="EMBL/GenBank/DDBJ databases">
        <title>Ectobacillus antri isolated from activated sludge.</title>
        <authorList>
            <person name="Yan P."/>
            <person name="Liu X."/>
        </authorList>
    </citation>
    <scope>NUCLEOTIDE SEQUENCE [LARGE SCALE GENOMIC DNA]</scope>
    <source>
        <strain evidence="2 3">C18H</strain>
    </source>
</reference>
<sequence>MFHRIKSILFFMLLSGALTFSVVYWGEVLLGENTTQTVTTESSEQLEHDILFFLESKLVKKETIKGYVIETYQEYEVYKDALGNVVKSIPTSNYQYLRYKN</sequence>
<gene>
    <name evidence="2" type="ORF">P6P90_06615</name>
</gene>
<evidence type="ECO:0000313" key="3">
    <source>
        <dbReference type="Proteomes" id="UP001218246"/>
    </source>
</evidence>
<feature type="transmembrane region" description="Helical" evidence="1">
    <location>
        <begin position="7"/>
        <end position="26"/>
    </location>
</feature>
<keyword evidence="3" id="KW-1185">Reference proteome</keyword>